<feature type="domain" description="MATH" evidence="4">
    <location>
        <begin position="23"/>
        <end position="152"/>
    </location>
</feature>
<dbReference type="SMART" id="SM00061">
    <property type="entry name" value="MATH"/>
    <property type="match status" value="1"/>
</dbReference>
<keyword evidence="6" id="KW-1185">Reference proteome</keyword>
<gene>
    <name evidence="5" type="ORF">URODEC1_LOCUS55275</name>
</gene>
<dbReference type="Pfam" id="PF00651">
    <property type="entry name" value="BTB"/>
    <property type="match status" value="2"/>
</dbReference>
<dbReference type="SUPFAM" id="SSF49599">
    <property type="entry name" value="TRAF domain-like"/>
    <property type="match status" value="1"/>
</dbReference>
<dbReference type="InterPro" id="IPR008974">
    <property type="entry name" value="TRAF-like"/>
</dbReference>
<proteinExistence type="inferred from homology"/>
<feature type="domain" description="BTB" evidence="3">
    <location>
        <begin position="191"/>
        <end position="258"/>
    </location>
</feature>
<evidence type="ECO:0000313" key="5">
    <source>
        <dbReference type="EMBL" id="CAL4979490.1"/>
    </source>
</evidence>
<dbReference type="PANTHER" id="PTHR26379">
    <property type="entry name" value="BTB/POZ AND MATH DOMAIN-CONTAINING PROTEIN 1"/>
    <property type="match status" value="1"/>
</dbReference>
<reference evidence="6" key="1">
    <citation type="submission" date="2024-06" db="EMBL/GenBank/DDBJ databases">
        <authorList>
            <person name="Ryan C."/>
        </authorList>
    </citation>
    <scope>NUCLEOTIDE SEQUENCE [LARGE SCALE GENOMIC DNA]</scope>
</reference>
<evidence type="ECO:0000259" key="4">
    <source>
        <dbReference type="PROSITE" id="PS50144"/>
    </source>
</evidence>
<evidence type="ECO:0000259" key="3">
    <source>
        <dbReference type="PROSITE" id="PS50097"/>
    </source>
</evidence>
<dbReference type="Gene3D" id="1.25.40.420">
    <property type="match status" value="2"/>
</dbReference>
<dbReference type="Gene3D" id="2.60.210.10">
    <property type="entry name" value="Apoptosis, Tumor Necrosis Factor Receptor Associated Protein 2, Chain A"/>
    <property type="match status" value="1"/>
</dbReference>
<dbReference type="InterPro" id="IPR002083">
    <property type="entry name" value="MATH/TRAF_dom"/>
</dbReference>
<dbReference type="PROSITE" id="PS50097">
    <property type="entry name" value="BTB"/>
    <property type="match status" value="2"/>
</dbReference>
<name>A0ABC9AH33_9POAL</name>
<evidence type="ECO:0000256" key="1">
    <source>
        <dbReference type="ARBA" id="ARBA00004906"/>
    </source>
</evidence>
<comment type="similarity">
    <text evidence="2">Belongs to the Tdpoz family.</text>
</comment>
<sequence>MASSSGDAGSAAMTTIFRPEIVTGSHVLDIEGYKQTKGFLGVGNFFSSCPFTIGGHSWSVRYYPDGKNMEFQDYISVYLERLGDPGDESVVMARFKFSLLDQTGEPWHKREGKVLRPFFDKSWWGFDEFLLREDLESSLHMNDDRLTIRCDATIVKNVRIEIANNAQSLVLPPSDLHQHLGDLLKITRVKGDVKFKVGGKKFRAHRNVLATRSSVFMAELFGKMKETKAARVQMKDIEPRVFEAFLHFIYTDSLPEIDEADRMAMAQHLLVVADRYNMERLKLICEGMLRGYIDTDSAATMLVLAEQHGCHGLKQACLRFIASPCNMKVVMAAESFEYLTRSCPYLFKDLAANIGVCDITVVEDVPQESVLPLPDLHRHVGSLLDGELGGDVTFEVGGEELVAHKYMLAARSPVFMVQFFGCPMKEKAAARVRIIDIEARVFKAMLHFIYTDSLPEIAIGDKIIVAQHLLVAADRFCLERLKLISESMLCTFINKRIAATTVVLAEQHGCHRLKEVCLNFLKSNDNFKAVADDDYELLKRSCPSLVDELRSVA</sequence>
<dbReference type="PANTHER" id="PTHR26379:SF477">
    <property type="entry name" value="OS08G0129000 PROTEIN"/>
    <property type="match status" value="1"/>
</dbReference>
<dbReference type="SUPFAM" id="SSF54695">
    <property type="entry name" value="POZ domain"/>
    <property type="match status" value="2"/>
</dbReference>
<protein>
    <submittedName>
        <fullName evidence="5">Uncharacterized protein</fullName>
    </submittedName>
</protein>
<dbReference type="InterPro" id="IPR056423">
    <property type="entry name" value="BACK_BPM_SPOP"/>
</dbReference>
<dbReference type="Pfam" id="PF22486">
    <property type="entry name" value="MATH_2"/>
    <property type="match status" value="1"/>
</dbReference>
<dbReference type="Proteomes" id="UP001497457">
    <property type="component" value="Chromosome 21rd"/>
</dbReference>
<dbReference type="Pfam" id="PF24570">
    <property type="entry name" value="BACK_BPM_SPOP"/>
    <property type="match status" value="2"/>
</dbReference>
<comment type="pathway">
    <text evidence="1">Protein modification; protein ubiquitination.</text>
</comment>
<evidence type="ECO:0000256" key="2">
    <source>
        <dbReference type="ARBA" id="ARBA00010846"/>
    </source>
</evidence>
<dbReference type="AlphaFoldDB" id="A0ABC9AH33"/>
<feature type="domain" description="BTB" evidence="3">
    <location>
        <begin position="390"/>
        <end position="454"/>
    </location>
</feature>
<dbReference type="InterPro" id="IPR000210">
    <property type="entry name" value="BTB/POZ_dom"/>
</dbReference>
<dbReference type="CDD" id="cd00121">
    <property type="entry name" value="MATH"/>
    <property type="match status" value="1"/>
</dbReference>
<dbReference type="InterPro" id="IPR011333">
    <property type="entry name" value="SKP1/BTB/POZ_sf"/>
</dbReference>
<evidence type="ECO:0000313" key="6">
    <source>
        <dbReference type="Proteomes" id="UP001497457"/>
    </source>
</evidence>
<reference evidence="5 6" key="2">
    <citation type="submission" date="2024-10" db="EMBL/GenBank/DDBJ databases">
        <authorList>
            <person name="Ryan C."/>
        </authorList>
    </citation>
    <scope>NUCLEOTIDE SEQUENCE [LARGE SCALE GENOMIC DNA]</scope>
</reference>
<dbReference type="EMBL" id="OZ075131">
    <property type="protein sequence ID" value="CAL4979490.1"/>
    <property type="molecule type" value="Genomic_DNA"/>
</dbReference>
<dbReference type="InterPro" id="IPR045005">
    <property type="entry name" value="BPM1-6"/>
</dbReference>
<accession>A0ABC9AH33</accession>
<organism evidence="5 6">
    <name type="scientific">Urochloa decumbens</name>
    <dbReference type="NCBI Taxonomy" id="240449"/>
    <lineage>
        <taxon>Eukaryota</taxon>
        <taxon>Viridiplantae</taxon>
        <taxon>Streptophyta</taxon>
        <taxon>Embryophyta</taxon>
        <taxon>Tracheophyta</taxon>
        <taxon>Spermatophyta</taxon>
        <taxon>Magnoliopsida</taxon>
        <taxon>Liliopsida</taxon>
        <taxon>Poales</taxon>
        <taxon>Poaceae</taxon>
        <taxon>PACMAD clade</taxon>
        <taxon>Panicoideae</taxon>
        <taxon>Panicodae</taxon>
        <taxon>Paniceae</taxon>
        <taxon>Melinidinae</taxon>
        <taxon>Urochloa</taxon>
    </lineage>
</organism>
<dbReference type="SMART" id="SM00225">
    <property type="entry name" value="BTB"/>
    <property type="match status" value="2"/>
</dbReference>
<dbReference type="PROSITE" id="PS50144">
    <property type="entry name" value="MATH"/>
    <property type="match status" value="1"/>
</dbReference>
<dbReference type="Gene3D" id="3.30.710.10">
    <property type="entry name" value="Potassium Channel Kv1.1, Chain A"/>
    <property type="match status" value="2"/>
</dbReference>